<dbReference type="AlphaFoldDB" id="A0AA88AAB6"/>
<sequence>MLILHSESILDISIVVCNSAKTVLRSKNTGLLSSVQEEFFRLWNATNVNLARVVTRDRGMEGMLYSPCLVLLMAGSEDGPKKEAIVMKNSSHILNRFDFKKQRHMLFNRKTEREGATKGLPFKIPRVYWELKLLQEKRLGPWKYTTVVTRLNRGNRMKGRLALRACFWRIDEKSGSPSPWRCGSGDGPRGEAILMQNHAYIPYRFMVGSEDDPKRSDRDAELYSQ</sequence>
<evidence type="ECO:0000313" key="1">
    <source>
        <dbReference type="EMBL" id="GMN42148.1"/>
    </source>
</evidence>
<accession>A0AA88AAB6</accession>
<protein>
    <submittedName>
        <fullName evidence="1">Uncharacterized protein</fullName>
    </submittedName>
</protein>
<name>A0AA88AAB6_FICCA</name>
<dbReference type="Proteomes" id="UP001187192">
    <property type="component" value="Unassembled WGS sequence"/>
</dbReference>
<proteinExistence type="predicted"/>
<keyword evidence="2" id="KW-1185">Reference proteome</keyword>
<gene>
    <name evidence="1" type="ORF">TIFTF001_011362</name>
</gene>
<dbReference type="EMBL" id="BTGU01000014">
    <property type="protein sequence ID" value="GMN42148.1"/>
    <property type="molecule type" value="Genomic_DNA"/>
</dbReference>
<reference evidence="1" key="1">
    <citation type="submission" date="2023-07" db="EMBL/GenBank/DDBJ databases">
        <title>draft genome sequence of fig (Ficus carica).</title>
        <authorList>
            <person name="Takahashi T."/>
            <person name="Nishimura K."/>
        </authorList>
    </citation>
    <scope>NUCLEOTIDE SEQUENCE</scope>
</reference>
<comment type="caution">
    <text evidence="1">The sequence shown here is derived from an EMBL/GenBank/DDBJ whole genome shotgun (WGS) entry which is preliminary data.</text>
</comment>
<organism evidence="1 2">
    <name type="scientific">Ficus carica</name>
    <name type="common">Common fig</name>
    <dbReference type="NCBI Taxonomy" id="3494"/>
    <lineage>
        <taxon>Eukaryota</taxon>
        <taxon>Viridiplantae</taxon>
        <taxon>Streptophyta</taxon>
        <taxon>Embryophyta</taxon>
        <taxon>Tracheophyta</taxon>
        <taxon>Spermatophyta</taxon>
        <taxon>Magnoliopsida</taxon>
        <taxon>eudicotyledons</taxon>
        <taxon>Gunneridae</taxon>
        <taxon>Pentapetalae</taxon>
        <taxon>rosids</taxon>
        <taxon>fabids</taxon>
        <taxon>Rosales</taxon>
        <taxon>Moraceae</taxon>
        <taxon>Ficeae</taxon>
        <taxon>Ficus</taxon>
    </lineage>
</organism>
<evidence type="ECO:0000313" key="2">
    <source>
        <dbReference type="Proteomes" id="UP001187192"/>
    </source>
</evidence>